<reference evidence="1 2" key="1">
    <citation type="journal article" date="2021" name="Elife">
        <title>Chloroplast acquisition without the gene transfer in kleptoplastic sea slugs, Plakobranchus ocellatus.</title>
        <authorList>
            <person name="Maeda T."/>
            <person name="Takahashi S."/>
            <person name="Yoshida T."/>
            <person name="Shimamura S."/>
            <person name="Takaki Y."/>
            <person name="Nagai Y."/>
            <person name="Toyoda A."/>
            <person name="Suzuki Y."/>
            <person name="Arimoto A."/>
            <person name="Ishii H."/>
            <person name="Satoh N."/>
            <person name="Nishiyama T."/>
            <person name="Hasebe M."/>
            <person name="Maruyama T."/>
            <person name="Minagawa J."/>
            <person name="Obokata J."/>
            <person name="Shigenobu S."/>
        </authorList>
    </citation>
    <scope>NUCLEOTIDE SEQUENCE [LARGE SCALE GENOMIC DNA]</scope>
</reference>
<protein>
    <submittedName>
        <fullName evidence="1">Uncharacterized protein</fullName>
    </submittedName>
</protein>
<organism evidence="1 2">
    <name type="scientific">Plakobranchus ocellatus</name>
    <dbReference type="NCBI Taxonomy" id="259542"/>
    <lineage>
        <taxon>Eukaryota</taxon>
        <taxon>Metazoa</taxon>
        <taxon>Spiralia</taxon>
        <taxon>Lophotrochozoa</taxon>
        <taxon>Mollusca</taxon>
        <taxon>Gastropoda</taxon>
        <taxon>Heterobranchia</taxon>
        <taxon>Euthyneura</taxon>
        <taxon>Panpulmonata</taxon>
        <taxon>Sacoglossa</taxon>
        <taxon>Placobranchoidea</taxon>
        <taxon>Plakobranchidae</taxon>
        <taxon>Plakobranchus</taxon>
    </lineage>
</organism>
<dbReference type="Proteomes" id="UP000735302">
    <property type="component" value="Unassembled WGS sequence"/>
</dbReference>
<evidence type="ECO:0000313" key="1">
    <source>
        <dbReference type="EMBL" id="GFO34311.1"/>
    </source>
</evidence>
<keyword evidence="2" id="KW-1185">Reference proteome</keyword>
<proteinExistence type="predicted"/>
<evidence type="ECO:0000313" key="2">
    <source>
        <dbReference type="Proteomes" id="UP000735302"/>
    </source>
</evidence>
<dbReference type="EMBL" id="BLXT01006881">
    <property type="protein sequence ID" value="GFO34311.1"/>
    <property type="molecule type" value="Genomic_DNA"/>
</dbReference>
<gene>
    <name evidence="1" type="ORF">PoB_006081600</name>
</gene>
<dbReference type="AlphaFoldDB" id="A0AAV4CR36"/>
<comment type="caution">
    <text evidence="1">The sequence shown here is derived from an EMBL/GenBank/DDBJ whole genome shotgun (WGS) entry which is preliminary data.</text>
</comment>
<accession>A0AAV4CR36</accession>
<name>A0AAV4CR36_9GAST</name>
<sequence length="93" mass="10232">MIVASWTLDRQFTTVIRKTVVDPEVKDFRLPKISTGTKHGTGIVLCVTSTSYPCLITLLSWTKTIFEAVECSVPDQGLQKGGVPWGVTRVKPP</sequence>